<keyword evidence="3" id="KW-1185">Reference proteome</keyword>
<sequence>MGKCSVVNVAPVGVPADTFDGLRIGLSGHRRHCSDGLLFPPHSGGNRSRGTSSARKRPVCRSSEEEGLSAPKLPTSGRGRQSSRGASALQPWRDKHGRFVCSNTSAASEAESDMGFTTEDPGDGGESCASLGSSKAELNAAKREQCKAVAADEVSEMARRARERRAALAAEGGEPSAVALSQLALDGVDLVLKVATKSGSLKGTFTRGLKEAAADIREAVGILRNRTASDEVAKLQEENSRLRNDLEDLRRQVAALSEEQQRRTSTDAAPVVAPTPAPRPASPRTDEEVERIVRICMLQCGSMVNARLEAISRRLPEEILRPPLAAGTRRTEEPPRLGSQKGKPAEGNKKPAEGAPSSEQPMTVGSKGETWAKVVGPKKARKAAKKAKYGSSTCAAGCQRRSQETDCARSSVQCRDAYVAARSCGAWRDVPVDHR</sequence>
<feature type="region of interest" description="Disordered" evidence="1">
    <location>
        <begin position="36"/>
        <end position="90"/>
    </location>
</feature>
<comment type="caution">
    <text evidence="2">The sequence shown here is derived from an EMBL/GenBank/DDBJ whole genome shotgun (WGS) entry which is preliminary data.</text>
</comment>
<evidence type="ECO:0000313" key="3">
    <source>
        <dbReference type="Proteomes" id="UP001314205"/>
    </source>
</evidence>
<evidence type="ECO:0000313" key="2">
    <source>
        <dbReference type="EMBL" id="CAK1581412.1"/>
    </source>
</evidence>
<dbReference type="EMBL" id="CAVLGL010000035">
    <property type="protein sequence ID" value="CAK1581412.1"/>
    <property type="molecule type" value="Genomic_DNA"/>
</dbReference>
<evidence type="ECO:0000256" key="1">
    <source>
        <dbReference type="SAM" id="MobiDB-lite"/>
    </source>
</evidence>
<evidence type="ECO:0008006" key="4">
    <source>
        <dbReference type="Google" id="ProtNLM"/>
    </source>
</evidence>
<feature type="compositionally biased region" description="Low complexity" evidence="1">
    <location>
        <begin position="76"/>
        <end position="85"/>
    </location>
</feature>
<feature type="region of interest" description="Disordered" evidence="1">
    <location>
        <begin position="322"/>
        <end position="382"/>
    </location>
</feature>
<gene>
    <name evidence="2" type="ORF">PARMNEM_LOCUS3084</name>
</gene>
<protein>
    <recommendedName>
        <fullName evidence="4">Gag-like protein</fullName>
    </recommendedName>
</protein>
<organism evidence="2 3">
    <name type="scientific">Parnassius mnemosyne</name>
    <name type="common">clouded apollo</name>
    <dbReference type="NCBI Taxonomy" id="213953"/>
    <lineage>
        <taxon>Eukaryota</taxon>
        <taxon>Metazoa</taxon>
        <taxon>Ecdysozoa</taxon>
        <taxon>Arthropoda</taxon>
        <taxon>Hexapoda</taxon>
        <taxon>Insecta</taxon>
        <taxon>Pterygota</taxon>
        <taxon>Neoptera</taxon>
        <taxon>Endopterygota</taxon>
        <taxon>Lepidoptera</taxon>
        <taxon>Glossata</taxon>
        <taxon>Ditrysia</taxon>
        <taxon>Papilionoidea</taxon>
        <taxon>Papilionidae</taxon>
        <taxon>Parnassiinae</taxon>
        <taxon>Parnassini</taxon>
        <taxon>Parnassius</taxon>
        <taxon>Driopa</taxon>
    </lineage>
</organism>
<proteinExistence type="predicted"/>
<dbReference type="AlphaFoldDB" id="A0AAV1KH22"/>
<feature type="compositionally biased region" description="Basic and acidic residues" evidence="1">
    <location>
        <begin position="343"/>
        <end position="352"/>
    </location>
</feature>
<accession>A0AAV1KH22</accession>
<name>A0AAV1KH22_9NEOP</name>
<reference evidence="2 3" key="1">
    <citation type="submission" date="2023-11" db="EMBL/GenBank/DDBJ databases">
        <authorList>
            <person name="Hedman E."/>
            <person name="Englund M."/>
            <person name="Stromberg M."/>
            <person name="Nyberg Akerstrom W."/>
            <person name="Nylinder S."/>
            <person name="Jareborg N."/>
            <person name="Kallberg Y."/>
            <person name="Kronander E."/>
        </authorList>
    </citation>
    <scope>NUCLEOTIDE SEQUENCE [LARGE SCALE GENOMIC DNA]</scope>
</reference>
<dbReference type="Proteomes" id="UP001314205">
    <property type="component" value="Unassembled WGS sequence"/>
</dbReference>
<feature type="region of interest" description="Disordered" evidence="1">
    <location>
        <begin position="110"/>
        <end position="130"/>
    </location>
</feature>
<feature type="region of interest" description="Disordered" evidence="1">
    <location>
        <begin position="256"/>
        <end position="286"/>
    </location>
</feature>